<dbReference type="Pfam" id="PF13485">
    <property type="entry name" value="Peptidase_MA_2"/>
    <property type="match status" value="1"/>
</dbReference>
<dbReference type="InterPro" id="IPR039568">
    <property type="entry name" value="Peptidase_MA-like_dom"/>
</dbReference>
<comment type="caution">
    <text evidence="2">The sequence shown here is derived from an EMBL/GenBank/DDBJ whole genome shotgun (WGS) entry which is preliminary data.</text>
</comment>
<sequence>MAGRVKLLRLAALWLMLCMGIFGCAGGMFGISITEKIPESWQTEIRELVRQQESAVISGSLERYMQTIDDRDAVYWQEQRHWFTDAAAFVKERKYRRSVSAFLERRANDEVVALIEQRAEEGGKARRVRVPICFRRTPAGWKDADLPFLETRSPHTIVKVTHQRLLPFARELQGMADQVQKRLASLYGWKPRQPVAVKLYGKKDWFLQSVKWSLPDWAGGWNEYGESIKLLVEANADISDRYKTYYHSAIIHEMVHKMLGELTNDNAAYWLQEGLAEQTSARMDRIPENDALPVIPRSELWSWPKLASVQLEQLTAEEAPQYYHQSRLIVEFLLERYGYQPLREAFRLLRQQPYIPASTAEKLQEVNRRTVRALEQALGKPFQQLAEEWWIWATGQ</sequence>
<protein>
    <recommendedName>
        <fullName evidence="1">Peptidase MA-like domain-containing protein</fullName>
    </recommendedName>
</protein>
<dbReference type="PROSITE" id="PS51257">
    <property type="entry name" value="PROKAR_LIPOPROTEIN"/>
    <property type="match status" value="1"/>
</dbReference>
<evidence type="ECO:0000313" key="2">
    <source>
        <dbReference type="EMBL" id="OUM85754.1"/>
    </source>
</evidence>
<proteinExistence type="predicted"/>
<evidence type="ECO:0000259" key="1">
    <source>
        <dbReference type="Pfam" id="PF13485"/>
    </source>
</evidence>
<accession>A0A1Y3PF25</accession>
<name>A0A1Y3PF25_9BACI</name>
<dbReference type="Proteomes" id="UP000196475">
    <property type="component" value="Unassembled WGS sequence"/>
</dbReference>
<gene>
    <name evidence="2" type="ORF">BAA01_06370</name>
</gene>
<reference evidence="3" key="1">
    <citation type="submission" date="2016-06" db="EMBL/GenBank/DDBJ databases">
        <authorList>
            <person name="Nascimento L."/>
            <person name="Pereira R.V."/>
            <person name="Martins L.F."/>
            <person name="Quaggio R.B."/>
            <person name="Silva A.M."/>
            <person name="Setubal J.C."/>
        </authorList>
    </citation>
    <scope>NUCLEOTIDE SEQUENCE [LARGE SCALE GENOMIC DNA]</scope>
</reference>
<evidence type="ECO:0000313" key="3">
    <source>
        <dbReference type="Proteomes" id="UP000196475"/>
    </source>
</evidence>
<organism evidence="2 3">
    <name type="scientific">Bacillus thermozeamaize</name>
    <dbReference type="NCBI Taxonomy" id="230954"/>
    <lineage>
        <taxon>Bacteria</taxon>
        <taxon>Bacillati</taxon>
        <taxon>Bacillota</taxon>
        <taxon>Bacilli</taxon>
        <taxon>Bacillales</taxon>
        <taxon>Bacillaceae</taxon>
        <taxon>Bacillus</taxon>
    </lineage>
</organism>
<dbReference type="AlphaFoldDB" id="A0A1Y3PF25"/>
<feature type="domain" description="Peptidase MA-like" evidence="1">
    <location>
        <begin position="176"/>
        <end position="351"/>
    </location>
</feature>
<dbReference type="EMBL" id="LZRT01000097">
    <property type="protein sequence ID" value="OUM85754.1"/>
    <property type="molecule type" value="Genomic_DNA"/>
</dbReference>